<dbReference type="InterPro" id="IPR011006">
    <property type="entry name" value="CheY-like_superfamily"/>
</dbReference>
<evidence type="ECO:0000256" key="3">
    <source>
        <dbReference type="ARBA" id="ARBA00023015"/>
    </source>
</evidence>
<dbReference type="GO" id="GO:0005829">
    <property type="term" value="C:cytosol"/>
    <property type="evidence" value="ECO:0007669"/>
    <property type="project" value="TreeGrafter"/>
</dbReference>
<dbReference type="GO" id="GO:0032993">
    <property type="term" value="C:protein-DNA complex"/>
    <property type="evidence" value="ECO:0007669"/>
    <property type="project" value="TreeGrafter"/>
</dbReference>
<dbReference type="GO" id="GO:0000156">
    <property type="term" value="F:phosphorelay response regulator activity"/>
    <property type="evidence" value="ECO:0007669"/>
    <property type="project" value="TreeGrafter"/>
</dbReference>
<evidence type="ECO:0000256" key="2">
    <source>
        <dbReference type="ARBA" id="ARBA00023012"/>
    </source>
</evidence>
<evidence type="ECO:0000256" key="4">
    <source>
        <dbReference type="ARBA" id="ARBA00023125"/>
    </source>
</evidence>
<dbReference type="SMART" id="SM00448">
    <property type="entry name" value="REC"/>
    <property type="match status" value="1"/>
</dbReference>
<dbReference type="OrthoDB" id="9790442at2"/>
<dbReference type="GO" id="GO:0000976">
    <property type="term" value="F:transcription cis-regulatory region binding"/>
    <property type="evidence" value="ECO:0007669"/>
    <property type="project" value="TreeGrafter"/>
</dbReference>
<feature type="modified residue" description="4-aspartylphosphate" evidence="6">
    <location>
        <position position="54"/>
    </location>
</feature>
<proteinExistence type="predicted"/>
<evidence type="ECO:0000313" key="9">
    <source>
        <dbReference type="Proteomes" id="UP000182993"/>
    </source>
</evidence>
<dbReference type="AlphaFoldDB" id="A0A1J0LU64"/>
<dbReference type="Gene3D" id="3.40.50.2300">
    <property type="match status" value="1"/>
</dbReference>
<reference evidence="9" key="1">
    <citation type="submission" date="2016-06" db="EMBL/GenBank/DDBJ databases">
        <title>Whole genome sequencing of Thermus brockianus strain GE-1.</title>
        <authorList>
            <person name="Schaefers C."/>
            <person name="Blank S."/>
            <person name="Wiebusch S."/>
            <person name="Elleuche S."/>
            <person name="Antranikian G."/>
        </authorList>
    </citation>
    <scope>NUCLEOTIDE SEQUENCE [LARGE SCALE GENOMIC DNA]</scope>
    <source>
        <strain evidence="9">GE-1</strain>
    </source>
</reference>
<dbReference type="PANTHER" id="PTHR48111">
    <property type="entry name" value="REGULATOR OF RPOS"/>
    <property type="match status" value="1"/>
</dbReference>
<keyword evidence="3" id="KW-0805">Transcription regulation</keyword>
<dbReference type="InterPro" id="IPR001789">
    <property type="entry name" value="Sig_transdc_resp-reg_receiver"/>
</dbReference>
<evidence type="ECO:0000313" key="8">
    <source>
        <dbReference type="EMBL" id="APD09945.1"/>
    </source>
</evidence>
<dbReference type="EMBL" id="CP016312">
    <property type="protein sequence ID" value="APD09945.1"/>
    <property type="molecule type" value="Genomic_DNA"/>
</dbReference>
<keyword evidence="5" id="KW-0804">Transcription</keyword>
<dbReference type="STRING" id="56956.A0O31_01857"/>
<evidence type="ECO:0000256" key="1">
    <source>
        <dbReference type="ARBA" id="ARBA00022553"/>
    </source>
</evidence>
<keyword evidence="4" id="KW-0238">DNA-binding</keyword>
<keyword evidence="1 6" id="KW-0597">Phosphoprotein</keyword>
<dbReference type="SUPFAM" id="SSF52172">
    <property type="entry name" value="CheY-like"/>
    <property type="match status" value="1"/>
</dbReference>
<dbReference type="GO" id="GO:0006355">
    <property type="term" value="P:regulation of DNA-templated transcription"/>
    <property type="evidence" value="ECO:0007669"/>
    <property type="project" value="TreeGrafter"/>
</dbReference>
<organism evidence="8 9">
    <name type="scientific">Thermus brockianus</name>
    <dbReference type="NCBI Taxonomy" id="56956"/>
    <lineage>
        <taxon>Bacteria</taxon>
        <taxon>Thermotogati</taxon>
        <taxon>Deinococcota</taxon>
        <taxon>Deinococci</taxon>
        <taxon>Thermales</taxon>
        <taxon>Thermaceae</taxon>
        <taxon>Thermus</taxon>
    </lineage>
</organism>
<dbReference type="PANTHER" id="PTHR48111:SF1">
    <property type="entry name" value="TWO-COMPONENT RESPONSE REGULATOR ORR33"/>
    <property type="match status" value="1"/>
</dbReference>
<name>A0A1J0LU64_THEBO</name>
<gene>
    <name evidence="8" type="ORF">A0O31_01857</name>
</gene>
<sequence length="123" mass="13641">MASVARVLVVEDDPAVAKVLELALKREGFQPHLVRDYPSALAVLGEDWDAILLDLNLPGGFGLNLLRHLRGTLGKRTPVLVLSGLRQEHHVLEALRAGAQDYLTKPFSPKELVLRLERYVASR</sequence>
<dbReference type="PROSITE" id="PS50110">
    <property type="entry name" value="RESPONSE_REGULATORY"/>
    <property type="match status" value="1"/>
</dbReference>
<dbReference type="Pfam" id="PF00072">
    <property type="entry name" value="Response_reg"/>
    <property type="match status" value="1"/>
</dbReference>
<accession>A0A1J0LU64</accession>
<evidence type="ECO:0000256" key="5">
    <source>
        <dbReference type="ARBA" id="ARBA00023163"/>
    </source>
</evidence>
<dbReference type="InterPro" id="IPR039420">
    <property type="entry name" value="WalR-like"/>
</dbReference>
<evidence type="ECO:0000259" key="7">
    <source>
        <dbReference type="PROSITE" id="PS50110"/>
    </source>
</evidence>
<keyword evidence="2" id="KW-0902">Two-component regulatory system</keyword>
<dbReference type="KEGG" id="tbc:A0O31_01857"/>
<protein>
    <submittedName>
        <fullName evidence="8">Response regulator</fullName>
    </submittedName>
</protein>
<feature type="domain" description="Response regulatory" evidence="7">
    <location>
        <begin position="6"/>
        <end position="120"/>
    </location>
</feature>
<dbReference type="Proteomes" id="UP000182993">
    <property type="component" value="Chromosome"/>
</dbReference>
<evidence type="ECO:0000256" key="6">
    <source>
        <dbReference type="PROSITE-ProRule" id="PRU00169"/>
    </source>
</evidence>